<dbReference type="PANTHER" id="PTHR10997:SF8">
    <property type="entry name" value="EXPORTIN-2"/>
    <property type="match status" value="1"/>
</dbReference>
<protein>
    <submittedName>
        <fullName evidence="1">Uncharacterized protein</fullName>
    </submittedName>
</protein>
<proteinExistence type="predicted"/>
<sequence>MTIDASVLISTDINPIPDSDKVELRKTLVPAMLHLSAPGDKTVRAQVAESVRLIAELEFPERCLDLIDQLMTFLSLTDTTTDTSVLETAHSICAPCRAHVRSGALFSEINYVLSRFMDPLLQLFCHIAGLLLSPSLPPPTPVFVGQVTLLLEIYDAFTLGLPLAIEDAYEKFCGPEQGWFVQVLNWNLYVTFYPDQLMKLPSVAAFLSTVWRLPSVGDDGASARGTTRTSSARETIEGLVQGVVVPNIRLRSVFLFPSHFCPSDAPVFQQSMKWSISKTSPPSLSRLGLALPGARTPADVATQHQGAANMLRALVGREYEAEAEATEIGQLDWGGARGVAGHKGAEWVDGGGQLMKAVARRRGVVQLNILVLCCSTRAGRRGWGGGCVWGDHRRVDYAAGRECELQREYHSARAGVGVAGGMRKISAGFGGIKVGIESAANRSAIPLCLISLWISGPRSDSTIHTIWAEEIFQKFVGPSIQSLNSAYLDTEYGGL</sequence>
<keyword evidence="2" id="KW-1185">Reference proteome</keyword>
<dbReference type="InterPro" id="IPR016024">
    <property type="entry name" value="ARM-type_fold"/>
</dbReference>
<dbReference type="AlphaFoldDB" id="A0A165Z3W3"/>
<dbReference type="GO" id="GO:0005049">
    <property type="term" value="F:nuclear export signal receptor activity"/>
    <property type="evidence" value="ECO:0007669"/>
    <property type="project" value="TreeGrafter"/>
</dbReference>
<dbReference type="EMBL" id="KV417684">
    <property type="protein sequence ID" value="KZP10200.1"/>
    <property type="molecule type" value="Genomic_DNA"/>
</dbReference>
<gene>
    <name evidence="1" type="ORF">FIBSPDRAFT_938139</name>
</gene>
<dbReference type="GO" id="GO:0006606">
    <property type="term" value="P:protein import into nucleus"/>
    <property type="evidence" value="ECO:0007669"/>
    <property type="project" value="TreeGrafter"/>
</dbReference>
<dbReference type="GO" id="GO:0005829">
    <property type="term" value="C:cytosol"/>
    <property type="evidence" value="ECO:0007669"/>
    <property type="project" value="TreeGrafter"/>
</dbReference>
<organism evidence="1 2">
    <name type="scientific">Athelia psychrophila</name>
    <dbReference type="NCBI Taxonomy" id="1759441"/>
    <lineage>
        <taxon>Eukaryota</taxon>
        <taxon>Fungi</taxon>
        <taxon>Dikarya</taxon>
        <taxon>Basidiomycota</taxon>
        <taxon>Agaricomycotina</taxon>
        <taxon>Agaricomycetes</taxon>
        <taxon>Agaricomycetidae</taxon>
        <taxon>Atheliales</taxon>
        <taxon>Atheliaceae</taxon>
        <taxon>Athelia</taxon>
    </lineage>
</organism>
<dbReference type="PANTHER" id="PTHR10997">
    <property type="entry name" value="IMPORTIN-7, 8, 11"/>
    <property type="match status" value="1"/>
</dbReference>
<dbReference type="Proteomes" id="UP000076532">
    <property type="component" value="Unassembled WGS sequence"/>
</dbReference>
<name>A0A165Z3W3_9AGAM</name>
<evidence type="ECO:0000313" key="1">
    <source>
        <dbReference type="EMBL" id="KZP10200.1"/>
    </source>
</evidence>
<accession>A0A165Z3W3</accession>
<dbReference type="STRING" id="436010.A0A165Z3W3"/>
<reference evidence="1 2" key="1">
    <citation type="journal article" date="2016" name="Mol. Biol. Evol.">
        <title>Comparative Genomics of Early-Diverging Mushroom-Forming Fungi Provides Insights into the Origins of Lignocellulose Decay Capabilities.</title>
        <authorList>
            <person name="Nagy L.G."/>
            <person name="Riley R."/>
            <person name="Tritt A."/>
            <person name="Adam C."/>
            <person name="Daum C."/>
            <person name="Floudas D."/>
            <person name="Sun H."/>
            <person name="Yadav J.S."/>
            <person name="Pangilinan J."/>
            <person name="Larsson K.H."/>
            <person name="Matsuura K."/>
            <person name="Barry K."/>
            <person name="Labutti K."/>
            <person name="Kuo R."/>
            <person name="Ohm R.A."/>
            <person name="Bhattacharya S.S."/>
            <person name="Shirouzu T."/>
            <person name="Yoshinaga Y."/>
            <person name="Martin F.M."/>
            <person name="Grigoriev I.V."/>
            <person name="Hibbett D.S."/>
        </authorList>
    </citation>
    <scope>NUCLEOTIDE SEQUENCE [LARGE SCALE GENOMIC DNA]</scope>
    <source>
        <strain evidence="1 2">CBS 109695</strain>
    </source>
</reference>
<dbReference type="GO" id="GO:0005635">
    <property type="term" value="C:nuclear envelope"/>
    <property type="evidence" value="ECO:0007669"/>
    <property type="project" value="TreeGrafter"/>
</dbReference>
<dbReference type="InterPro" id="IPR011989">
    <property type="entry name" value="ARM-like"/>
</dbReference>
<dbReference type="GO" id="GO:0006611">
    <property type="term" value="P:protein export from nucleus"/>
    <property type="evidence" value="ECO:0007669"/>
    <property type="project" value="TreeGrafter"/>
</dbReference>
<dbReference type="Gene3D" id="1.25.10.10">
    <property type="entry name" value="Leucine-rich Repeat Variant"/>
    <property type="match status" value="1"/>
</dbReference>
<dbReference type="SUPFAM" id="SSF48371">
    <property type="entry name" value="ARM repeat"/>
    <property type="match status" value="1"/>
</dbReference>
<evidence type="ECO:0000313" key="2">
    <source>
        <dbReference type="Proteomes" id="UP000076532"/>
    </source>
</evidence>
<dbReference type="OrthoDB" id="3268246at2759"/>